<proteinExistence type="predicted"/>
<evidence type="ECO:0000313" key="2">
    <source>
        <dbReference type="EMBL" id="GFD04429.1"/>
    </source>
</evidence>
<evidence type="ECO:0000256" key="1">
    <source>
        <dbReference type="SAM" id="MobiDB-lite"/>
    </source>
</evidence>
<dbReference type="AlphaFoldDB" id="A0A699T4S5"/>
<feature type="non-terminal residue" evidence="2">
    <location>
        <position position="1"/>
    </location>
</feature>
<comment type="caution">
    <text evidence="2">The sequence shown here is derived from an EMBL/GenBank/DDBJ whole genome shotgun (WGS) entry which is preliminary data.</text>
</comment>
<gene>
    <name evidence="2" type="ORF">Tci_876398</name>
</gene>
<name>A0A699T4S5_TANCI</name>
<feature type="compositionally biased region" description="Basic and acidic residues" evidence="1">
    <location>
        <begin position="82"/>
        <end position="91"/>
    </location>
</feature>
<sequence>LVTQSACQPSLASRLSLLKESLLSVTVAHRQPLRVLPSLSGVSKSGSHVTDAVSGSVYSATVAAPDVPGAGQNPPPPNTDTPPHHMTPESV</sequence>
<dbReference type="EMBL" id="BKCJ011211674">
    <property type="protein sequence ID" value="GFD04429.1"/>
    <property type="molecule type" value="Genomic_DNA"/>
</dbReference>
<feature type="region of interest" description="Disordered" evidence="1">
    <location>
        <begin position="63"/>
        <end position="91"/>
    </location>
</feature>
<reference evidence="2" key="1">
    <citation type="journal article" date="2019" name="Sci. Rep.">
        <title>Draft genome of Tanacetum cinerariifolium, the natural source of mosquito coil.</title>
        <authorList>
            <person name="Yamashiro T."/>
            <person name="Shiraishi A."/>
            <person name="Satake H."/>
            <person name="Nakayama K."/>
        </authorList>
    </citation>
    <scope>NUCLEOTIDE SEQUENCE</scope>
</reference>
<organism evidence="2">
    <name type="scientific">Tanacetum cinerariifolium</name>
    <name type="common">Dalmatian daisy</name>
    <name type="synonym">Chrysanthemum cinerariifolium</name>
    <dbReference type="NCBI Taxonomy" id="118510"/>
    <lineage>
        <taxon>Eukaryota</taxon>
        <taxon>Viridiplantae</taxon>
        <taxon>Streptophyta</taxon>
        <taxon>Embryophyta</taxon>
        <taxon>Tracheophyta</taxon>
        <taxon>Spermatophyta</taxon>
        <taxon>Magnoliopsida</taxon>
        <taxon>eudicotyledons</taxon>
        <taxon>Gunneridae</taxon>
        <taxon>Pentapetalae</taxon>
        <taxon>asterids</taxon>
        <taxon>campanulids</taxon>
        <taxon>Asterales</taxon>
        <taxon>Asteraceae</taxon>
        <taxon>Asteroideae</taxon>
        <taxon>Anthemideae</taxon>
        <taxon>Anthemidinae</taxon>
        <taxon>Tanacetum</taxon>
    </lineage>
</organism>
<accession>A0A699T4S5</accession>
<protein>
    <submittedName>
        <fullName evidence="2">Uncharacterized protein</fullName>
    </submittedName>
</protein>